<dbReference type="Gene3D" id="1.20.58.420">
    <property type="entry name" value="AHSP"/>
    <property type="match status" value="1"/>
</dbReference>
<evidence type="ECO:0000259" key="7">
    <source>
        <dbReference type="PROSITE" id="PS51715"/>
    </source>
</evidence>
<keyword evidence="1" id="KW-0547">Nucleotide-binding</keyword>
<dbReference type="Gene3D" id="3.40.50.300">
    <property type="entry name" value="P-loop containing nucleotide triphosphate hydrolases"/>
    <property type="match status" value="1"/>
</dbReference>
<reference evidence="8 9" key="1">
    <citation type="submission" date="2024-03" db="EMBL/GenBank/DDBJ databases">
        <title>Aureococcus anophagefferens CCMP1851 and Kratosvirus quantuckense: Draft genome of a second virus-susceptible host strain in the model system.</title>
        <authorList>
            <person name="Chase E."/>
            <person name="Truchon A.R."/>
            <person name="Schepens W."/>
            <person name="Wilhelm S.W."/>
        </authorList>
    </citation>
    <scope>NUCLEOTIDE SEQUENCE [LARGE SCALE GENOMIC DNA]</scope>
    <source>
        <strain evidence="8 9">CCMP1851</strain>
    </source>
</reference>
<name>A0ABR1FVQ4_AURAN</name>
<evidence type="ECO:0000256" key="3">
    <source>
        <dbReference type="ARBA" id="ARBA00023134"/>
    </source>
</evidence>
<feature type="domain" description="GB1/RHD3-type G" evidence="7">
    <location>
        <begin position="38"/>
        <end position="383"/>
    </location>
</feature>
<evidence type="ECO:0000256" key="2">
    <source>
        <dbReference type="ARBA" id="ARBA00022801"/>
    </source>
</evidence>
<accession>A0ABR1FVQ4</accession>
<evidence type="ECO:0000256" key="4">
    <source>
        <dbReference type="PROSITE-ProRule" id="PRU01052"/>
    </source>
</evidence>
<dbReference type="SUPFAM" id="SSF48340">
    <property type="entry name" value="Interferon-induced guanylate-binding protein 1 (GBP1), C-terminal domain"/>
    <property type="match status" value="1"/>
</dbReference>
<organism evidence="8 9">
    <name type="scientific">Aureococcus anophagefferens</name>
    <name type="common">Harmful bloom alga</name>
    <dbReference type="NCBI Taxonomy" id="44056"/>
    <lineage>
        <taxon>Eukaryota</taxon>
        <taxon>Sar</taxon>
        <taxon>Stramenopiles</taxon>
        <taxon>Ochrophyta</taxon>
        <taxon>Pelagophyceae</taxon>
        <taxon>Pelagomonadales</taxon>
        <taxon>Pelagomonadaceae</taxon>
        <taxon>Aureococcus</taxon>
    </lineage>
</organism>
<evidence type="ECO:0000313" key="9">
    <source>
        <dbReference type="Proteomes" id="UP001363151"/>
    </source>
</evidence>
<keyword evidence="5" id="KW-0175">Coiled coil</keyword>
<evidence type="ECO:0000256" key="5">
    <source>
        <dbReference type="SAM" id="Coils"/>
    </source>
</evidence>
<dbReference type="PANTHER" id="PTHR10751">
    <property type="entry name" value="GUANYLATE BINDING PROTEIN"/>
    <property type="match status" value="1"/>
</dbReference>
<dbReference type="EMBL" id="JBBJCI010000223">
    <property type="protein sequence ID" value="KAK7239650.1"/>
    <property type="molecule type" value="Genomic_DNA"/>
</dbReference>
<evidence type="ECO:0000313" key="8">
    <source>
        <dbReference type="EMBL" id="KAK7239650.1"/>
    </source>
</evidence>
<gene>
    <name evidence="8" type="ORF">SO694_00028313</name>
</gene>
<dbReference type="PROSITE" id="PS51715">
    <property type="entry name" value="G_GB1_RHD3"/>
    <property type="match status" value="1"/>
</dbReference>
<feature type="coiled-coil region" evidence="5">
    <location>
        <begin position="200"/>
        <end position="239"/>
    </location>
</feature>
<protein>
    <submittedName>
        <fullName evidence="8">GTPase</fullName>
    </submittedName>
</protein>
<keyword evidence="2" id="KW-0378">Hydrolase</keyword>
<dbReference type="Proteomes" id="UP001363151">
    <property type="component" value="Unassembled WGS sequence"/>
</dbReference>
<comment type="similarity">
    <text evidence="4">Belongs to the TRAFAC class dynamin-like GTPase superfamily. GB1/RHD3 GTPase family.</text>
</comment>
<proteinExistence type="inferred from homology"/>
<keyword evidence="9" id="KW-1185">Reference proteome</keyword>
<dbReference type="InterPro" id="IPR027417">
    <property type="entry name" value="P-loop_NTPase"/>
</dbReference>
<feature type="region of interest" description="Disordered" evidence="6">
    <location>
        <begin position="243"/>
        <end position="272"/>
    </location>
</feature>
<evidence type="ECO:0000256" key="6">
    <source>
        <dbReference type="SAM" id="MobiDB-lite"/>
    </source>
</evidence>
<dbReference type="InterPro" id="IPR036543">
    <property type="entry name" value="Guanylate-bd_C_sf"/>
</dbReference>
<dbReference type="SUPFAM" id="SSF52540">
    <property type="entry name" value="P-loop containing nucleoside triphosphate hydrolases"/>
    <property type="match status" value="1"/>
</dbReference>
<evidence type="ECO:0000256" key="1">
    <source>
        <dbReference type="ARBA" id="ARBA00022741"/>
    </source>
</evidence>
<dbReference type="InterPro" id="IPR015894">
    <property type="entry name" value="Guanylate-bd_N"/>
</dbReference>
<keyword evidence="3" id="KW-0342">GTP-binding</keyword>
<dbReference type="InterPro" id="IPR030386">
    <property type="entry name" value="G_GB1_RHD3_dom"/>
</dbReference>
<sequence length="513" mass="55784">MASGRPLQLIRCGDDTDNYAFTLNEAHLDEVTGKVPKGTRVAVVSVVGAFRTGKSFLLTLILRYLRHAARVGDGDVTDAWLTEEGNKIVEGNNNAGDAGEGGPASFEWRGGRVRMTTGITVWSEPFLVTGADGEQLAVVVLDTQGLFDNETPMGLTSCIFGLSTLMSSYQIYNVSNRIQEDNLQQLAPVLALFTEYGRMAVDAQAQASTLAKEAEEAHAEKLRQEKLEAKRLAKLEARKCDGSHAAFDDGDDEPETPAAPGKDDEAEAEAPPPFQRLEFLVRDWNEFDDDMSDDDMTKMMATYLEEVLQPRAADDLQFTREQIAACFTKLSCWLLPHPGFAVTKKSYDGAVGDIEPLFKRCVHGLMKHVFSEGLEPKLIGGAPLSAAELANYVRAYAGMFADGAKFPQAQTMLEATAEANNRNAAGAALEAYCETMDAACGARAGVEYLAHKELKAKFREARDGALLAFDTAATMGRKAAIADARAGLVQGSKRERNSQLQRLISRPFSTRFG</sequence>
<dbReference type="Pfam" id="PF02263">
    <property type="entry name" value="GBP"/>
    <property type="match status" value="2"/>
</dbReference>
<comment type="caution">
    <text evidence="8">The sequence shown here is derived from an EMBL/GenBank/DDBJ whole genome shotgun (WGS) entry which is preliminary data.</text>
</comment>